<dbReference type="RefSeq" id="WP_066262580.1">
    <property type="nucleotide sequence ID" value="NZ_JARMAB010000027.1"/>
</dbReference>
<gene>
    <name evidence="2" type="ORF">P4T90_17840</name>
</gene>
<keyword evidence="3" id="KW-1185">Reference proteome</keyword>
<dbReference type="InterPro" id="IPR029491">
    <property type="entry name" value="Helicase_HTH"/>
</dbReference>
<sequence length="355" mass="41773">MTFLDAVILWSLNKVKNERTIYSIYHLLKGKKSSQTIQDAHIFQLGHLFQTYPFLSREAYAAIIKNLRKQMLLEENDSHALLTQKGLDQIKVFFLHHPFPKQINGLKYQDTANLLWKRLSLTIQVMSNLVNNENHYYPIQRDEALLRWMKGFLQNKALPKEELSGQLYKELTNFLSENPPEDPEILVIRLTGYQHIGKTMKQASEYLNMEESEYWYRFLHLLHSLIQKVTETPDQYLILHKVIADSYQEIAWTRSTQKTYDLLKKQYTVSEIAEMRNLKTSTIEDHIIEIALNEPEFQIDMYLDKKMEQNIFLASQTLGLKRLKPIKEAVKNASYFQIRLALAKRGQIHEHATST</sequence>
<organism evidence="2 3">
    <name type="scientific">Heyndrickxia acidicola</name>
    <dbReference type="NCBI Taxonomy" id="209389"/>
    <lineage>
        <taxon>Bacteria</taxon>
        <taxon>Bacillati</taxon>
        <taxon>Bacillota</taxon>
        <taxon>Bacilli</taxon>
        <taxon>Bacillales</taxon>
        <taxon>Bacillaceae</taxon>
        <taxon>Heyndrickxia</taxon>
    </lineage>
</organism>
<evidence type="ECO:0000313" key="2">
    <source>
        <dbReference type="EMBL" id="MED1204910.1"/>
    </source>
</evidence>
<dbReference type="InterPro" id="IPR008308">
    <property type="entry name" value="YpbB-like"/>
</dbReference>
<evidence type="ECO:0000313" key="3">
    <source>
        <dbReference type="Proteomes" id="UP001341444"/>
    </source>
</evidence>
<dbReference type="Proteomes" id="UP001341444">
    <property type="component" value="Unassembled WGS sequence"/>
</dbReference>
<reference evidence="2 3" key="1">
    <citation type="submission" date="2023-03" db="EMBL/GenBank/DDBJ databases">
        <title>Bacillus Genome Sequencing.</title>
        <authorList>
            <person name="Dunlap C."/>
        </authorList>
    </citation>
    <scope>NUCLEOTIDE SEQUENCE [LARGE SCALE GENOMIC DNA]</scope>
    <source>
        <strain evidence="2 3">B-23453</strain>
    </source>
</reference>
<protein>
    <submittedName>
        <fullName evidence="2">Helix-turn-helix domain-containing protein</fullName>
    </submittedName>
</protein>
<dbReference type="EMBL" id="JARMAB010000027">
    <property type="protein sequence ID" value="MED1204910.1"/>
    <property type="molecule type" value="Genomic_DNA"/>
</dbReference>
<dbReference type="PIRSF" id="PIRSF021350">
    <property type="entry name" value="UCP021350"/>
    <property type="match status" value="1"/>
</dbReference>
<name>A0ABU6MJQ3_9BACI</name>
<evidence type="ECO:0000259" key="1">
    <source>
        <dbReference type="Pfam" id="PF14493"/>
    </source>
</evidence>
<comment type="caution">
    <text evidence="2">The sequence shown here is derived from an EMBL/GenBank/DDBJ whole genome shotgun (WGS) entry which is preliminary data.</text>
</comment>
<feature type="domain" description="Helicase Helix-turn-helix" evidence="1">
    <location>
        <begin position="255"/>
        <end position="342"/>
    </location>
</feature>
<accession>A0ABU6MJQ3</accession>
<dbReference type="Pfam" id="PF14493">
    <property type="entry name" value="HTH_40"/>
    <property type="match status" value="1"/>
</dbReference>
<proteinExistence type="predicted"/>